<protein>
    <recommendedName>
        <fullName evidence="3">DUF469 family protein</fullName>
    </recommendedName>
</protein>
<evidence type="ECO:0008006" key="3">
    <source>
        <dbReference type="Google" id="ProtNLM"/>
    </source>
</evidence>
<proteinExistence type="predicted"/>
<name>Q1LF62_CUPMC</name>
<accession>Q1LF62</accession>
<evidence type="ECO:0000313" key="2">
    <source>
        <dbReference type="Proteomes" id="UP000002429"/>
    </source>
</evidence>
<gene>
    <name evidence="1" type="ordered locus">Rmet_4349</name>
</gene>
<dbReference type="Proteomes" id="UP000002429">
    <property type="component" value="Plasmid megaplasmid"/>
</dbReference>
<keyword evidence="2" id="KW-1185">Reference proteome</keyword>
<organism evidence="1 2">
    <name type="scientific">Cupriavidus metallidurans (strain ATCC 43123 / DSM 2839 / NBRC 102507 / CH34)</name>
    <name type="common">Ralstonia metallidurans</name>
    <dbReference type="NCBI Taxonomy" id="266264"/>
    <lineage>
        <taxon>Bacteria</taxon>
        <taxon>Pseudomonadati</taxon>
        <taxon>Pseudomonadota</taxon>
        <taxon>Betaproteobacteria</taxon>
        <taxon>Burkholderiales</taxon>
        <taxon>Burkholderiaceae</taxon>
        <taxon>Cupriavidus</taxon>
    </lineage>
</organism>
<dbReference type="HOGENOM" id="CLU_153063_1_0_4"/>
<dbReference type="Pfam" id="PF04320">
    <property type="entry name" value="YggL_50S_bp"/>
    <property type="match status" value="1"/>
</dbReference>
<dbReference type="AlphaFoldDB" id="Q1LF62"/>
<geneLocation type="plasmid" evidence="1 2">
    <name>megaplasmid</name>
</geneLocation>
<dbReference type="GO" id="GO:0005829">
    <property type="term" value="C:cytosol"/>
    <property type="evidence" value="ECO:0007669"/>
    <property type="project" value="TreeGrafter"/>
</dbReference>
<dbReference type="InterPro" id="IPR007416">
    <property type="entry name" value="YggL_50S_bp"/>
</dbReference>
<dbReference type="KEGG" id="rme:Rmet_4349"/>
<reference evidence="2" key="1">
    <citation type="journal article" date="2010" name="PLoS ONE">
        <title>The complete genome sequence of Cupriavidus metallidurans strain CH34, a master survivalist in harsh and anthropogenic environments.</title>
        <authorList>
            <person name="Janssen P.J."/>
            <person name="Van Houdt R."/>
            <person name="Moors H."/>
            <person name="Monsieurs P."/>
            <person name="Morin N."/>
            <person name="Michaux A."/>
            <person name="Benotmane M.A."/>
            <person name="Leys N."/>
            <person name="Vallaeys T."/>
            <person name="Lapidus A."/>
            <person name="Monchy S."/>
            <person name="Medigue C."/>
            <person name="Taghavi S."/>
            <person name="McCorkle S."/>
            <person name="Dunn J."/>
            <person name="van der Lelie D."/>
            <person name="Mergeay M."/>
        </authorList>
    </citation>
    <scope>NUCLEOTIDE SEQUENCE [LARGE SCALE GENOMIC DNA]</scope>
    <source>
        <strain evidence="2">ATCC 43123 / DSM 2839 / NBRC 102507 / CH34</strain>
    </source>
</reference>
<dbReference type="PANTHER" id="PTHR38778">
    <property type="entry name" value="CYTOPLASMIC PROTEIN-RELATED"/>
    <property type="match status" value="1"/>
</dbReference>
<dbReference type="RefSeq" id="WP_011518834.1">
    <property type="nucleotide sequence ID" value="NC_007974.2"/>
</dbReference>
<dbReference type="PANTHER" id="PTHR38778:SF1">
    <property type="entry name" value="CYTOPLASMIC PROTEIN"/>
    <property type="match status" value="1"/>
</dbReference>
<sequence length="116" mass="12787">MSQRRSRRQRKKLRVAEFQELGFLVTAELAVGLGADAKIAACEAFIADCIEANQLTYGGAIDDRLDGFVSPEGNRSSSTEEHRRIVLDWLNGRAEFGAVRVGPLIDAWYGNFAELG</sequence>
<dbReference type="eggNOG" id="COG3171">
    <property type="taxonomic scope" value="Bacteria"/>
</dbReference>
<evidence type="ECO:0000313" key="1">
    <source>
        <dbReference type="EMBL" id="ABF11214.1"/>
    </source>
</evidence>
<keyword evidence="1" id="KW-0614">Plasmid</keyword>
<dbReference type="EMBL" id="CP000353">
    <property type="protein sequence ID" value="ABF11214.1"/>
    <property type="molecule type" value="Genomic_DNA"/>
</dbReference>